<comment type="caution">
    <text evidence="6">The sequence shown here is derived from an EMBL/GenBank/DDBJ whole genome shotgun (WGS) entry which is preliminary data.</text>
</comment>
<accession>A0ABU0A2F6</accession>
<keyword evidence="2" id="KW-0238">DNA-binding</keyword>
<dbReference type="EMBL" id="JAUSUG010000032">
    <property type="protein sequence ID" value="MDQ0257670.1"/>
    <property type="molecule type" value="Genomic_DNA"/>
</dbReference>
<dbReference type="Gene3D" id="1.10.1240.10">
    <property type="entry name" value="Methionine synthase domain"/>
    <property type="match status" value="1"/>
</dbReference>
<dbReference type="Pfam" id="PF13411">
    <property type="entry name" value="MerR_1"/>
    <property type="match status" value="1"/>
</dbReference>
<protein>
    <submittedName>
        <fullName evidence="6">Methanogenic corrinoid protein MtbC1</fullName>
    </submittedName>
</protein>
<dbReference type="SUPFAM" id="SSF46955">
    <property type="entry name" value="Putative DNA-binding domain"/>
    <property type="match status" value="1"/>
</dbReference>
<dbReference type="Proteomes" id="UP001230005">
    <property type="component" value="Unassembled WGS sequence"/>
</dbReference>
<dbReference type="Pfam" id="PF02310">
    <property type="entry name" value="B12-binding"/>
    <property type="match status" value="1"/>
</dbReference>
<dbReference type="InterPro" id="IPR036724">
    <property type="entry name" value="Cobalamin-bd_sf"/>
</dbReference>
<dbReference type="InterPro" id="IPR036594">
    <property type="entry name" value="Meth_synthase_dom"/>
</dbReference>
<evidence type="ECO:0000256" key="3">
    <source>
        <dbReference type="ARBA" id="ARBA00023163"/>
    </source>
</evidence>
<proteinExistence type="predicted"/>
<evidence type="ECO:0000256" key="1">
    <source>
        <dbReference type="ARBA" id="ARBA00023015"/>
    </source>
</evidence>
<dbReference type="RefSeq" id="WP_307331764.1">
    <property type="nucleotide sequence ID" value="NZ_JAUSUG010000032.1"/>
</dbReference>
<dbReference type="InterPro" id="IPR009061">
    <property type="entry name" value="DNA-bd_dom_put_sf"/>
</dbReference>
<keyword evidence="7" id="KW-1185">Reference proteome</keyword>
<dbReference type="PANTHER" id="PTHR30204">
    <property type="entry name" value="REDOX-CYCLING DRUG-SENSING TRANSCRIPTIONAL ACTIVATOR SOXR"/>
    <property type="match status" value="1"/>
</dbReference>
<reference evidence="6 7" key="1">
    <citation type="submission" date="2023-07" db="EMBL/GenBank/DDBJ databases">
        <title>Genomic Encyclopedia of Type Strains, Phase IV (KMG-IV): sequencing the most valuable type-strain genomes for metagenomic binning, comparative biology and taxonomic classification.</title>
        <authorList>
            <person name="Goeker M."/>
        </authorList>
    </citation>
    <scope>NUCLEOTIDE SEQUENCE [LARGE SCALE GENOMIC DNA]</scope>
    <source>
        <strain evidence="6 7">DSM 9768</strain>
    </source>
</reference>
<dbReference type="CDD" id="cd02065">
    <property type="entry name" value="B12-binding_like"/>
    <property type="match status" value="1"/>
</dbReference>
<keyword evidence="3" id="KW-0804">Transcription</keyword>
<evidence type="ECO:0000259" key="4">
    <source>
        <dbReference type="PROSITE" id="PS50937"/>
    </source>
</evidence>
<evidence type="ECO:0000256" key="2">
    <source>
        <dbReference type="ARBA" id="ARBA00023125"/>
    </source>
</evidence>
<organism evidence="6 7">
    <name type="scientific">Evansella vedderi</name>
    <dbReference type="NCBI Taxonomy" id="38282"/>
    <lineage>
        <taxon>Bacteria</taxon>
        <taxon>Bacillati</taxon>
        <taxon>Bacillota</taxon>
        <taxon>Bacilli</taxon>
        <taxon>Bacillales</taxon>
        <taxon>Bacillaceae</taxon>
        <taxon>Evansella</taxon>
    </lineage>
</organism>
<dbReference type="InterPro" id="IPR000551">
    <property type="entry name" value="MerR-type_HTH_dom"/>
</dbReference>
<dbReference type="InterPro" id="IPR006158">
    <property type="entry name" value="Cobalamin-bd"/>
</dbReference>
<feature type="domain" description="HTH merR-type" evidence="4">
    <location>
        <begin position="6"/>
        <end position="75"/>
    </location>
</feature>
<dbReference type="SUPFAM" id="SSF52242">
    <property type="entry name" value="Cobalamin (vitamin B12)-binding domain"/>
    <property type="match status" value="1"/>
</dbReference>
<dbReference type="Gene3D" id="3.40.50.280">
    <property type="entry name" value="Cobalamin-binding domain"/>
    <property type="match status" value="1"/>
</dbReference>
<dbReference type="PANTHER" id="PTHR30204:SF67">
    <property type="entry name" value="HTH-TYPE TRANSCRIPTIONAL REGULATOR MLRA-RELATED"/>
    <property type="match status" value="1"/>
</dbReference>
<feature type="domain" description="B12-binding" evidence="5">
    <location>
        <begin position="177"/>
        <end position="304"/>
    </location>
</feature>
<dbReference type="Pfam" id="PF02607">
    <property type="entry name" value="B12-binding_2"/>
    <property type="match status" value="1"/>
</dbReference>
<evidence type="ECO:0000259" key="5">
    <source>
        <dbReference type="PROSITE" id="PS51332"/>
    </source>
</evidence>
<keyword evidence="1" id="KW-0805">Transcription regulation</keyword>
<dbReference type="PROSITE" id="PS51332">
    <property type="entry name" value="B12_BINDING"/>
    <property type="match status" value="1"/>
</dbReference>
<dbReference type="SMART" id="SM00422">
    <property type="entry name" value="HTH_MERR"/>
    <property type="match status" value="1"/>
</dbReference>
<gene>
    <name evidence="6" type="ORF">J2S74_005132</name>
</gene>
<evidence type="ECO:0000313" key="6">
    <source>
        <dbReference type="EMBL" id="MDQ0257670.1"/>
    </source>
</evidence>
<dbReference type="InterPro" id="IPR003759">
    <property type="entry name" value="Cbl-bd_cap"/>
</dbReference>
<dbReference type="InterPro" id="IPR047057">
    <property type="entry name" value="MerR_fam"/>
</dbReference>
<name>A0ABU0A2F6_9BACI</name>
<dbReference type="CDD" id="cd01104">
    <property type="entry name" value="HTH_MlrA-CarA"/>
    <property type="match status" value="1"/>
</dbReference>
<evidence type="ECO:0000313" key="7">
    <source>
        <dbReference type="Proteomes" id="UP001230005"/>
    </source>
</evidence>
<dbReference type="PROSITE" id="PS50937">
    <property type="entry name" value="HTH_MERR_2"/>
    <property type="match status" value="1"/>
</dbReference>
<sequence length="304" mass="34970">MTFVGKYNIKAVTKILGIQPGTLRAWERRYKIINPTRNQAGHRLYTENQLSILKWLQDKINQGFTIGQAVELLEKEDMEKLLHPDKTTESTIIQLRKDLLQALLNFEENRSNQLIDQAFAMFSMEKVVIQILGELLKDVGEKWVKNEITIAHEHFISAFLRTKIGMVFHHMPAGRMRIKVVTVCAPGESHELGLLIFSLFLKKIGFDTIYLGQGLPEQDILKVVEEVQPTVIFISCTMEDNLSEVIKIISQLKGRFSDLEIGIGGQAFDQLSESSYEVFEDFVIGNKQEEWANWLQIFMKNQRL</sequence>
<dbReference type="Gene3D" id="1.10.1660.10">
    <property type="match status" value="1"/>
</dbReference>